<dbReference type="KEGG" id="dpr:Despr_1508"/>
<dbReference type="Pfam" id="PF13676">
    <property type="entry name" value="TIR_2"/>
    <property type="match status" value="1"/>
</dbReference>
<sequence length="490" mass="55287">MYVPHCKYDIFISYAHVDDLPFPGSSAGHARGWVTTFVGCLKTRLAQKLGRSDAYSLWMDHEMESWPYISQQLLSNIRDSASLVVVLSPGYVASPWCQRERNAFLALLEEHVARPVFLVERERVEDEFPAELMDRKIFRFWVQEREGKAPRILGVPCPDPADHEYYNQIDDLCQDIATNLKRLRGAGGAVTALAASSPSSLAPAMAPRGRVYLAQVTDDLDLQRNSVKRYLEQAGVEVLPATWYSQDPKIFRAHAEQDLERCDLFVQLISETAGKRPEDLPQGYPQFQLELALATDKPILQWRNPTLDCAAIEDKAHQAFLTATTVRSEGLEDFKGEILRRLVTPPVTHGLKKSVYVFVDMESADRPFAEQICDILDRYGAEYVLPVQSDNPTENRHDLEQNLVECDALIVIYGSATKTWVRGQLQEARKSVALRKTPLRALAVFEGPPEEKAPLDMKIQGMQVLDHRKGINEHQVRQFLDSLVVAEAGS</sequence>
<dbReference type="RefSeq" id="WP_015724203.1">
    <property type="nucleotide sequence ID" value="NC_014972.1"/>
</dbReference>
<proteinExistence type="predicted"/>
<dbReference type="EMBL" id="CP002364">
    <property type="protein sequence ID" value="ADW17662.1"/>
    <property type="molecule type" value="Genomic_DNA"/>
</dbReference>
<dbReference type="AlphaFoldDB" id="A0A7U4DP41"/>
<dbReference type="SUPFAM" id="SSF52200">
    <property type="entry name" value="Toll/Interleukin receptor TIR domain"/>
    <property type="match status" value="1"/>
</dbReference>
<dbReference type="SMART" id="SM00255">
    <property type="entry name" value="TIR"/>
    <property type="match status" value="1"/>
</dbReference>
<name>A0A7U4DP41_DESPD</name>
<gene>
    <name evidence="2" type="ordered locus">Despr_1508</name>
</gene>
<protein>
    <submittedName>
        <fullName evidence="2">TIR protein</fullName>
    </submittedName>
</protein>
<dbReference type="Proteomes" id="UP000006365">
    <property type="component" value="Chromosome"/>
</dbReference>
<keyword evidence="3" id="KW-1185">Reference proteome</keyword>
<dbReference type="InterPro" id="IPR000157">
    <property type="entry name" value="TIR_dom"/>
</dbReference>
<dbReference type="InterPro" id="IPR035897">
    <property type="entry name" value="Toll_tir_struct_dom_sf"/>
</dbReference>
<evidence type="ECO:0000313" key="2">
    <source>
        <dbReference type="EMBL" id="ADW17662.1"/>
    </source>
</evidence>
<dbReference type="GO" id="GO:0007165">
    <property type="term" value="P:signal transduction"/>
    <property type="evidence" value="ECO:0007669"/>
    <property type="project" value="InterPro"/>
</dbReference>
<evidence type="ECO:0000313" key="3">
    <source>
        <dbReference type="Proteomes" id="UP000006365"/>
    </source>
</evidence>
<reference evidence="2 3" key="1">
    <citation type="journal article" date="2011" name="Stand. Genomic Sci.">
        <title>Complete genome sequence of Desulfobulbus propionicus type strain (1pr3).</title>
        <authorList>
            <person name="Pagani I."/>
            <person name="Lapidus A."/>
            <person name="Nolan M."/>
            <person name="Lucas S."/>
            <person name="Hammon N."/>
            <person name="Deshpande S."/>
            <person name="Cheng J.F."/>
            <person name="Chertkov O."/>
            <person name="Davenport K."/>
            <person name="Tapia R."/>
            <person name="Han C."/>
            <person name="Goodwin L."/>
            <person name="Pitluck S."/>
            <person name="Liolios K."/>
            <person name="Mavromatis K."/>
            <person name="Ivanova N."/>
            <person name="Mikhailova N."/>
            <person name="Pati A."/>
            <person name="Chen A."/>
            <person name="Palaniappan K."/>
            <person name="Land M."/>
            <person name="Hauser L."/>
            <person name="Chang Y.J."/>
            <person name="Jeffries C.D."/>
            <person name="Detter J.C."/>
            <person name="Brambilla E."/>
            <person name="Kannan K.P."/>
            <person name="Djao O.D."/>
            <person name="Rohde M."/>
            <person name="Pukall R."/>
            <person name="Spring S."/>
            <person name="Goker M."/>
            <person name="Sikorski J."/>
            <person name="Woyke T."/>
            <person name="Bristow J."/>
            <person name="Eisen J.A."/>
            <person name="Markowitz V."/>
            <person name="Hugenholtz P."/>
            <person name="Kyrpides N.C."/>
            <person name="Klenk H.P."/>
        </authorList>
    </citation>
    <scope>NUCLEOTIDE SEQUENCE [LARGE SCALE GENOMIC DNA]</scope>
    <source>
        <strain evidence="3">ATCC 33891 / DSM 2032 / 1pr3</strain>
    </source>
</reference>
<accession>A0A7U4DP41</accession>
<evidence type="ECO:0000259" key="1">
    <source>
        <dbReference type="PROSITE" id="PS50104"/>
    </source>
</evidence>
<organism evidence="2 3">
    <name type="scientific">Desulfobulbus propionicus (strain ATCC 33891 / DSM 2032 / VKM B-1956 / 1pr3)</name>
    <dbReference type="NCBI Taxonomy" id="577650"/>
    <lineage>
        <taxon>Bacteria</taxon>
        <taxon>Pseudomonadati</taxon>
        <taxon>Thermodesulfobacteriota</taxon>
        <taxon>Desulfobulbia</taxon>
        <taxon>Desulfobulbales</taxon>
        <taxon>Desulfobulbaceae</taxon>
        <taxon>Desulfobulbus</taxon>
    </lineage>
</organism>
<dbReference type="Gene3D" id="3.40.50.10140">
    <property type="entry name" value="Toll/interleukin-1 receptor homology (TIR) domain"/>
    <property type="match status" value="1"/>
</dbReference>
<dbReference type="PROSITE" id="PS50104">
    <property type="entry name" value="TIR"/>
    <property type="match status" value="1"/>
</dbReference>
<feature type="domain" description="TIR" evidence="1">
    <location>
        <begin position="6"/>
        <end position="148"/>
    </location>
</feature>